<evidence type="ECO:0000313" key="2">
    <source>
        <dbReference type="Proteomes" id="UP000826656"/>
    </source>
</evidence>
<gene>
    <name evidence="1" type="ORF">KY290_003629</name>
</gene>
<dbReference type="EMBL" id="JAIVGD010000001">
    <property type="protein sequence ID" value="KAH0784031.1"/>
    <property type="molecule type" value="Genomic_DNA"/>
</dbReference>
<comment type="caution">
    <text evidence="1">The sequence shown here is derived from an EMBL/GenBank/DDBJ whole genome shotgun (WGS) entry which is preliminary data.</text>
</comment>
<proteinExistence type="predicted"/>
<protein>
    <submittedName>
        <fullName evidence="1">Uncharacterized protein</fullName>
    </submittedName>
</protein>
<accession>A0ABQ7WTG2</accession>
<sequence>MRRRGGGRHWVIGIENEFREVEIIRDEGDENLPGEGEVVRGEAASAMNVLSDEDCEFELP</sequence>
<organism evidence="1 2">
    <name type="scientific">Solanum tuberosum</name>
    <name type="common">Potato</name>
    <dbReference type="NCBI Taxonomy" id="4113"/>
    <lineage>
        <taxon>Eukaryota</taxon>
        <taxon>Viridiplantae</taxon>
        <taxon>Streptophyta</taxon>
        <taxon>Embryophyta</taxon>
        <taxon>Tracheophyta</taxon>
        <taxon>Spermatophyta</taxon>
        <taxon>Magnoliopsida</taxon>
        <taxon>eudicotyledons</taxon>
        <taxon>Gunneridae</taxon>
        <taxon>Pentapetalae</taxon>
        <taxon>asterids</taxon>
        <taxon>lamiids</taxon>
        <taxon>Solanales</taxon>
        <taxon>Solanaceae</taxon>
        <taxon>Solanoideae</taxon>
        <taxon>Solaneae</taxon>
        <taxon>Solanum</taxon>
    </lineage>
</organism>
<evidence type="ECO:0000313" key="1">
    <source>
        <dbReference type="EMBL" id="KAH0784031.1"/>
    </source>
</evidence>
<dbReference type="Proteomes" id="UP000826656">
    <property type="component" value="Unassembled WGS sequence"/>
</dbReference>
<keyword evidence="2" id="KW-1185">Reference proteome</keyword>
<reference evidence="1 2" key="1">
    <citation type="journal article" date="2021" name="bioRxiv">
        <title>Chromosome-scale and haplotype-resolved genome assembly of a tetraploid potato cultivar.</title>
        <authorList>
            <person name="Sun H."/>
            <person name="Jiao W.-B."/>
            <person name="Krause K."/>
            <person name="Campoy J.A."/>
            <person name="Goel M."/>
            <person name="Folz-Donahue K."/>
            <person name="Kukat C."/>
            <person name="Huettel B."/>
            <person name="Schneeberger K."/>
        </authorList>
    </citation>
    <scope>NUCLEOTIDE SEQUENCE [LARGE SCALE GENOMIC DNA]</scope>
    <source>
        <strain evidence="1">SolTubOtavaFocal</strain>
        <tissue evidence="1">Leaves</tissue>
    </source>
</reference>
<name>A0ABQ7WTG2_SOLTU</name>